<dbReference type="EMBL" id="SSTD01005839">
    <property type="protein sequence ID" value="TYK21203.1"/>
    <property type="molecule type" value="Genomic_DNA"/>
</dbReference>
<accession>A0A5A7SU43</accession>
<organism evidence="2 4">
    <name type="scientific">Cucumis melo var. makuwa</name>
    <name type="common">Oriental melon</name>
    <dbReference type="NCBI Taxonomy" id="1194695"/>
    <lineage>
        <taxon>Eukaryota</taxon>
        <taxon>Viridiplantae</taxon>
        <taxon>Streptophyta</taxon>
        <taxon>Embryophyta</taxon>
        <taxon>Tracheophyta</taxon>
        <taxon>Spermatophyta</taxon>
        <taxon>Magnoliopsida</taxon>
        <taxon>eudicotyledons</taxon>
        <taxon>Gunneridae</taxon>
        <taxon>Pentapetalae</taxon>
        <taxon>rosids</taxon>
        <taxon>fabids</taxon>
        <taxon>Cucurbitales</taxon>
        <taxon>Cucurbitaceae</taxon>
        <taxon>Benincaseae</taxon>
        <taxon>Cucumis</taxon>
    </lineage>
</organism>
<proteinExistence type="predicted"/>
<dbReference type="AlphaFoldDB" id="A0A5A7SU43"/>
<evidence type="ECO:0000256" key="1">
    <source>
        <dbReference type="SAM" id="MobiDB-lite"/>
    </source>
</evidence>
<feature type="compositionally biased region" description="Basic and acidic residues" evidence="1">
    <location>
        <begin position="1"/>
        <end position="10"/>
    </location>
</feature>
<dbReference type="Proteomes" id="UP000321393">
    <property type="component" value="Unassembled WGS sequence"/>
</dbReference>
<evidence type="ECO:0000313" key="3">
    <source>
        <dbReference type="EMBL" id="TYK21203.1"/>
    </source>
</evidence>
<dbReference type="Proteomes" id="UP000321947">
    <property type="component" value="Unassembled WGS sequence"/>
</dbReference>
<evidence type="ECO:0000313" key="2">
    <source>
        <dbReference type="EMBL" id="KAA0032837.1"/>
    </source>
</evidence>
<evidence type="ECO:0000313" key="4">
    <source>
        <dbReference type="Proteomes" id="UP000321393"/>
    </source>
</evidence>
<evidence type="ECO:0000313" key="5">
    <source>
        <dbReference type="Proteomes" id="UP000321947"/>
    </source>
</evidence>
<dbReference type="EMBL" id="SSTE01021196">
    <property type="protein sequence ID" value="KAA0032837.1"/>
    <property type="molecule type" value="Genomic_DNA"/>
</dbReference>
<reference evidence="4 5" key="1">
    <citation type="submission" date="2019-08" db="EMBL/GenBank/DDBJ databases">
        <title>Draft genome sequences of two oriental melons (Cucumis melo L. var makuwa).</title>
        <authorList>
            <person name="Kwon S.-Y."/>
        </authorList>
    </citation>
    <scope>NUCLEOTIDE SEQUENCE [LARGE SCALE GENOMIC DNA]</scope>
    <source>
        <strain evidence="5">cv. Chang Bougi</strain>
        <strain evidence="4">cv. SW 3</strain>
        <tissue evidence="2">Leaf</tissue>
    </source>
</reference>
<feature type="region of interest" description="Disordered" evidence="1">
    <location>
        <begin position="90"/>
        <end position="124"/>
    </location>
</feature>
<feature type="region of interest" description="Disordered" evidence="1">
    <location>
        <begin position="1"/>
        <end position="65"/>
    </location>
</feature>
<feature type="compositionally biased region" description="Basic and acidic residues" evidence="1">
    <location>
        <begin position="33"/>
        <end position="42"/>
    </location>
</feature>
<sequence length="240" mass="26024">MGERRGHESPVPRAVRGLELSRTKVFQSRRRRLPPDRHRRESVASTEPLATIPVASESRPSRLNHQAAAATARTRSISAVVCPIHLRPPASAASSKVRAQRLSRPPNPEPTRNRVASPREVTRPTYLPRLDPRLLVCSLARPRAALRANPEPPVAPTRACSMPQAAPAPYSTFAAWGRVLLLLGLVDPSVLGIPLGITKDQLVPTEAHVARVRGRASLGAEAEVGTRASWRVTKSDRGGP</sequence>
<protein>
    <submittedName>
        <fullName evidence="2">Uncharacterized protein</fullName>
    </submittedName>
</protein>
<comment type="caution">
    <text evidence="2">The sequence shown here is derived from an EMBL/GenBank/DDBJ whole genome shotgun (WGS) entry which is preliminary data.</text>
</comment>
<name>A0A5A7SU43_CUCMM</name>
<gene>
    <name evidence="3" type="ORF">E5676_scaffold359G00070</name>
    <name evidence="2" type="ORF">E6C27_scaffold1987G00080</name>
</gene>